<dbReference type="RefSeq" id="XP_007508140.1">
    <property type="nucleotide sequence ID" value="XM_007508078.1"/>
</dbReference>
<dbReference type="Pfam" id="PF14599">
    <property type="entry name" value="zinc_ribbon_6"/>
    <property type="match status" value="1"/>
</dbReference>
<dbReference type="Gene3D" id="1.20.120.520">
    <property type="entry name" value="nmb1532 protein domain like"/>
    <property type="match status" value="2"/>
</dbReference>
<keyword evidence="1" id="KW-0479">Metal-binding</keyword>
<evidence type="ECO:0000256" key="5">
    <source>
        <dbReference type="SAM" id="Coils"/>
    </source>
</evidence>
<dbReference type="Gene3D" id="3.30.40.10">
    <property type="entry name" value="Zinc/RING finger domain, C3HC4 (zinc finger)"/>
    <property type="match status" value="1"/>
</dbReference>
<dbReference type="InterPro" id="IPR037275">
    <property type="entry name" value="Znf_CTCHY_sf"/>
</dbReference>
<keyword evidence="3" id="KW-0862">Zinc</keyword>
<evidence type="ECO:0000313" key="10">
    <source>
        <dbReference type="EMBL" id="CCO20631.1"/>
    </source>
</evidence>
<dbReference type="GO" id="GO:0016567">
    <property type="term" value="P:protein ubiquitination"/>
    <property type="evidence" value="ECO:0007669"/>
    <property type="project" value="TreeGrafter"/>
</dbReference>
<dbReference type="SUPFAM" id="SSF57850">
    <property type="entry name" value="RING/U-box"/>
    <property type="match status" value="1"/>
</dbReference>
<evidence type="ECO:0000313" key="11">
    <source>
        <dbReference type="Proteomes" id="UP000198341"/>
    </source>
</evidence>
<reference evidence="10 11" key="1">
    <citation type="submission" date="2011-10" db="EMBL/GenBank/DDBJ databases">
        <authorList>
            <person name="Genoscope - CEA"/>
        </authorList>
    </citation>
    <scope>NUCLEOTIDE SEQUENCE [LARGE SCALE GENOMIC DNA]</scope>
    <source>
        <strain evidence="10 11">RCC 1105</strain>
    </source>
</reference>
<dbReference type="GO" id="GO:0006879">
    <property type="term" value="P:intracellular iron ion homeostasis"/>
    <property type="evidence" value="ECO:0007669"/>
    <property type="project" value="UniProtKB-ARBA"/>
</dbReference>
<keyword evidence="11" id="KW-1185">Reference proteome</keyword>
<feature type="region of interest" description="Disordered" evidence="6">
    <location>
        <begin position="503"/>
        <end position="531"/>
    </location>
</feature>
<dbReference type="GO" id="GO:0061630">
    <property type="term" value="F:ubiquitin protein ligase activity"/>
    <property type="evidence" value="ECO:0007669"/>
    <property type="project" value="TreeGrafter"/>
</dbReference>
<dbReference type="GeneID" id="19010827"/>
<evidence type="ECO:0000256" key="6">
    <source>
        <dbReference type="SAM" id="MobiDB-lite"/>
    </source>
</evidence>
<gene>
    <name evidence="10" type="ordered locus">Bathy18g01160</name>
</gene>
<feature type="compositionally biased region" description="Polar residues" evidence="6">
    <location>
        <begin position="960"/>
        <end position="969"/>
    </location>
</feature>
<dbReference type="SUPFAM" id="SSF161219">
    <property type="entry name" value="CHY zinc finger-like"/>
    <property type="match status" value="1"/>
</dbReference>
<evidence type="ECO:0000259" key="9">
    <source>
        <dbReference type="PROSITE" id="PS51270"/>
    </source>
</evidence>
<proteinExistence type="predicted"/>
<dbReference type="FunFam" id="3.30.40.10:FF:000208">
    <property type="entry name" value="Zinc finger protein-related isoform 1"/>
    <property type="match status" value="1"/>
</dbReference>
<dbReference type="PANTHER" id="PTHR21319">
    <property type="entry name" value="RING FINGER AND CHY ZINC FINGER DOMAIN-CONTAINING PROTEIN 1"/>
    <property type="match status" value="1"/>
</dbReference>
<dbReference type="KEGG" id="bpg:Bathy18g01160"/>
<name>K8ERF4_9CHLO</name>
<feature type="compositionally biased region" description="Basic residues" evidence="6">
    <location>
        <begin position="508"/>
        <end position="526"/>
    </location>
</feature>
<feature type="domain" description="RING-type" evidence="7">
    <location>
        <begin position="1125"/>
        <end position="1167"/>
    </location>
</feature>
<dbReference type="InterPro" id="IPR013083">
    <property type="entry name" value="Znf_RING/FYVE/PHD"/>
</dbReference>
<feature type="compositionally biased region" description="Basic residues" evidence="6">
    <location>
        <begin position="365"/>
        <end position="389"/>
    </location>
</feature>
<keyword evidence="5" id="KW-0175">Coiled coil</keyword>
<dbReference type="GO" id="GO:0005634">
    <property type="term" value="C:nucleus"/>
    <property type="evidence" value="ECO:0007669"/>
    <property type="project" value="TreeGrafter"/>
</dbReference>
<evidence type="ECO:0000256" key="4">
    <source>
        <dbReference type="PROSITE-ProRule" id="PRU00601"/>
    </source>
</evidence>
<feature type="region of interest" description="Disordered" evidence="6">
    <location>
        <begin position="773"/>
        <end position="806"/>
    </location>
</feature>
<feature type="compositionally biased region" description="Polar residues" evidence="6">
    <location>
        <begin position="911"/>
        <end position="921"/>
    </location>
</feature>
<feature type="compositionally biased region" description="Polar residues" evidence="6">
    <location>
        <begin position="776"/>
        <end position="787"/>
    </location>
</feature>
<feature type="region of interest" description="Disordered" evidence="6">
    <location>
        <begin position="676"/>
        <end position="737"/>
    </location>
</feature>
<dbReference type="CDD" id="cd16464">
    <property type="entry name" value="RING-H2_Pirh2-like"/>
    <property type="match status" value="1"/>
</dbReference>
<dbReference type="OrthoDB" id="497986at2759"/>
<dbReference type="PROSITE" id="PS51270">
    <property type="entry name" value="ZF_CTCHY"/>
    <property type="match status" value="1"/>
</dbReference>
<evidence type="ECO:0008006" key="12">
    <source>
        <dbReference type="Google" id="ProtNLM"/>
    </source>
</evidence>
<feature type="coiled-coil region" evidence="5">
    <location>
        <begin position="1183"/>
        <end position="1211"/>
    </location>
</feature>
<feature type="domain" description="CTCHY-type" evidence="9">
    <location>
        <begin position="1056"/>
        <end position="1122"/>
    </location>
</feature>
<dbReference type="Gene3D" id="2.20.28.10">
    <property type="match status" value="1"/>
</dbReference>
<dbReference type="InterPro" id="IPR001841">
    <property type="entry name" value="Znf_RING"/>
</dbReference>
<sequence length="1243" mass="142108">MDDDDDKEVQNASATVALPANSTPRSLSLLNNPLLDQFPSHLFHESFRKSFLLELDQLCSLAWEISRMEYEDEKDHEKDDDENLTLTFHEKIEVLNARWNFFDDLYSEHTKCEDLTVFPELNLRVANVTKAYELEHEAEEWLFEEVGGLVKTVWKETNDTDGSRERKGGDGVNDVDVLAKTRNENDFGKRESIKLVLAKAARGLHATRTMLKAHLAKESAHVLPLLKKHFSEEEQAKMTWSFLEKFPAEKVTGILEWVFGEMMMGEEEHRGGEYLESLEMYLRAPKVKTCAEAMALKSKLKKMIEDVRANDEEEYERMKERVEKAPILSLLFEKEGGGEEMMMMMNNNNNNKTAATPPPPPPNNRNRRNRHKKSASLSSRQKRDKKNKKLPIDHIFQFHDALRVELNRMETEILQLPTDGASSSDAKLVREIEGRFVFLQGVYEAHSKSEDEVVFPQLEKKKALVNVSHSYTLDHEHESELFEEMLSLIEKLKKHVNREILKEEERRTKKNKTTTRNSIRNKKKNRKGDDIEEKNEELEVEEVEEDDSGTIVRKLQETCVALKVSLETHVKNEEDELWPLFEEHFTIEEQETLVGLIIGQTGAEVLRAMLDWVRRSLDSEEALVMMANMKQATENTRFAKWLNTWMTGEDPEAVRVLGLKKRGVLTIPEKADLEEKEQKRRKIDATATTNDNIDDAKKKPSSFALTAKKQDEEEKRRQEQHEQRHQINNNCREPDEDEISDATTATNTHVLGGHGVRQVSEYFDTLRKSQSADKLLSTSTSVENQSEGGDDTSKDASHSNQTDTGIFKPGWSDIFKMNQRQLESAIHILNRDDTLAPSRKAYLMQNLLASRWITGNQKITEDKMELDAMMMVDGGNKSGNNNNATTTNNNNNNNTNAMRAVSASAEEDDSNNTNENKNISPSLKAVPNFTLRGGIGSGDKKKGATADQPIVCYACPPPSKTNAEKQTVNKAKESGGGGGNNTTTNYKHENCLGCKHYHRKCKIVPTCCNVPFPCRFCHDDNSDHAMDRYNTKEMQCMKCALIQPVAKNCKKCNVEMARYFCKVCNLFDDLQDGRHIYHCPFCNVCRKGKGLGQDFFHCMKCNSCVSLVMGPHECLGKRSSMESECPVCKDFMFDSETPVKTLPCGHLMHTSCFETYTRHYYTCPLCRKSLGDFTVYFRMLDAILADERQKKKAEEEDKEDKEETKEQKQQKVKCNDCAEVTMAEFHFVYHACGKCRSYNTVVE</sequence>
<evidence type="ECO:0000259" key="8">
    <source>
        <dbReference type="PROSITE" id="PS51266"/>
    </source>
</evidence>
<dbReference type="InterPro" id="IPR037274">
    <property type="entry name" value="Znf_CHY_sf"/>
</dbReference>
<dbReference type="PANTHER" id="PTHR21319:SF0">
    <property type="entry name" value="AND RING FINGER DOMAIN PROTEIN, PUTATIVE (AFU_ORTHOLOGUE AFUA_1G08900)-RELATED"/>
    <property type="match status" value="1"/>
</dbReference>
<keyword evidence="2 4" id="KW-0863">Zinc-finger</keyword>
<dbReference type="InterPro" id="IPR008913">
    <property type="entry name" value="Znf_CHY"/>
</dbReference>
<feature type="region of interest" description="Disordered" evidence="6">
    <location>
        <begin position="341"/>
        <end position="390"/>
    </location>
</feature>
<dbReference type="Proteomes" id="UP000198341">
    <property type="component" value="Chromosome 18"/>
</dbReference>
<feature type="compositionally biased region" description="Low complexity" evidence="6">
    <location>
        <begin position="341"/>
        <end position="355"/>
    </location>
</feature>
<dbReference type="AlphaFoldDB" id="K8ERF4"/>
<evidence type="ECO:0000256" key="3">
    <source>
        <dbReference type="ARBA" id="ARBA00022833"/>
    </source>
</evidence>
<protein>
    <recommendedName>
        <fullName evidence="12">Zinc finger protein</fullName>
    </recommendedName>
</protein>
<dbReference type="PROSITE" id="PS50089">
    <property type="entry name" value="ZF_RING_2"/>
    <property type="match status" value="1"/>
</dbReference>
<dbReference type="Pfam" id="PF13639">
    <property type="entry name" value="zf-RING_2"/>
    <property type="match status" value="1"/>
</dbReference>
<dbReference type="STRING" id="41875.K8ERF4"/>
<feature type="region of interest" description="Disordered" evidence="6">
    <location>
        <begin position="901"/>
        <end position="931"/>
    </location>
</feature>
<dbReference type="GO" id="GO:0008270">
    <property type="term" value="F:zinc ion binding"/>
    <property type="evidence" value="ECO:0007669"/>
    <property type="project" value="UniProtKB-KW"/>
</dbReference>
<accession>K8ERF4</accession>
<dbReference type="SMART" id="SM00184">
    <property type="entry name" value="RING"/>
    <property type="match status" value="1"/>
</dbReference>
<dbReference type="eggNOG" id="KOG1940">
    <property type="taxonomic scope" value="Eukaryota"/>
</dbReference>
<feature type="compositionally biased region" description="Basic and acidic residues" evidence="6">
    <location>
        <begin position="708"/>
        <end position="725"/>
    </location>
</feature>
<dbReference type="InterPro" id="IPR017921">
    <property type="entry name" value="Znf_CTCHY"/>
</dbReference>
<evidence type="ECO:0000256" key="2">
    <source>
        <dbReference type="ARBA" id="ARBA00022771"/>
    </source>
</evidence>
<evidence type="ECO:0000256" key="1">
    <source>
        <dbReference type="ARBA" id="ARBA00022723"/>
    </source>
</evidence>
<dbReference type="GO" id="GO:0006511">
    <property type="term" value="P:ubiquitin-dependent protein catabolic process"/>
    <property type="evidence" value="ECO:0007669"/>
    <property type="project" value="TreeGrafter"/>
</dbReference>
<evidence type="ECO:0000259" key="7">
    <source>
        <dbReference type="PROSITE" id="PS50089"/>
    </source>
</evidence>
<dbReference type="CDD" id="cd12108">
    <property type="entry name" value="Hr-like"/>
    <property type="match status" value="1"/>
</dbReference>
<feature type="domain" description="CHY-type" evidence="8">
    <location>
        <begin position="987"/>
        <end position="1054"/>
    </location>
</feature>
<feature type="region of interest" description="Disordered" evidence="6">
    <location>
        <begin position="960"/>
        <end position="981"/>
    </location>
</feature>
<dbReference type="PROSITE" id="PS51266">
    <property type="entry name" value="ZF_CHY"/>
    <property type="match status" value="1"/>
</dbReference>
<dbReference type="Pfam" id="PF05495">
    <property type="entry name" value="zf-CHY"/>
    <property type="match status" value="1"/>
</dbReference>
<dbReference type="EMBL" id="FO082261">
    <property type="protein sequence ID" value="CCO20631.1"/>
    <property type="molecule type" value="Genomic_DNA"/>
</dbReference>
<dbReference type="SUPFAM" id="SSF161245">
    <property type="entry name" value="Zinc hairpin stack"/>
    <property type="match status" value="1"/>
</dbReference>
<dbReference type="InterPro" id="IPR039512">
    <property type="entry name" value="RCHY1_zinc-ribbon"/>
</dbReference>
<organism evidence="10 11">
    <name type="scientific">Bathycoccus prasinos</name>
    <dbReference type="NCBI Taxonomy" id="41875"/>
    <lineage>
        <taxon>Eukaryota</taxon>
        <taxon>Viridiplantae</taxon>
        <taxon>Chlorophyta</taxon>
        <taxon>Mamiellophyceae</taxon>
        <taxon>Mamiellales</taxon>
        <taxon>Bathycoccaceae</taxon>
        <taxon>Bathycoccus</taxon>
    </lineage>
</organism>